<keyword evidence="8" id="KW-0249">Electron transport</keyword>
<evidence type="ECO:0000256" key="12">
    <source>
        <dbReference type="ARBA" id="ARBA00037975"/>
    </source>
</evidence>
<dbReference type="InterPro" id="IPR052168">
    <property type="entry name" value="Cytochrome_b561_oxidase"/>
</dbReference>
<keyword evidence="11 13" id="KW-0472">Membrane</keyword>
<name>A0A918VSF8_9HYPH</name>
<evidence type="ECO:0000256" key="8">
    <source>
        <dbReference type="ARBA" id="ARBA00022982"/>
    </source>
</evidence>
<evidence type="ECO:0000256" key="1">
    <source>
        <dbReference type="ARBA" id="ARBA00001970"/>
    </source>
</evidence>
<reference evidence="15" key="2">
    <citation type="submission" date="2020-09" db="EMBL/GenBank/DDBJ databases">
        <authorList>
            <person name="Sun Q."/>
            <person name="Kim S."/>
        </authorList>
    </citation>
    <scope>NUCLEOTIDE SEQUENCE</scope>
    <source>
        <strain evidence="15">KCTC 32437</strain>
    </source>
</reference>
<keyword evidence="4" id="KW-1003">Cell membrane</keyword>
<evidence type="ECO:0000256" key="4">
    <source>
        <dbReference type="ARBA" id="ARBA00022475"/>
    </source>
</evidence>
<keyword evidence="3" id="KW-0813">Transport</keyword>
<evidence type="ECO:0000256" key="5">
    <source>
        <dbReference type="ARBA" id="ARBA00022617"/>
    </source>
</evidence>
<keyword evidence="6 13" id="KW-0812">Transmembrane</keyword>
<organism evidence="15 16">
    <name type="scientific">Devosia pacifica</name>
    <dbReference type="NCBI Taxonomy" id="1335967"/>
    <lineage>
        <taxon>Bacteria</taxon>
        <taxon>Pseudomonadati</taxon>
        <taxon>Pseudomonadota</taxon>
        <taxon>Alphaproteobacteria</taxon>
        <taxon>Hyphomicrobiales</taxon>
        <taxon>Devosiaceae</taxon>
        <taxon>Devosia</taxon>
    </lineage>
</organism>
<dbReference type="EMBL" id="BMZE01000002">
    <property type="protein sequence ID" value="GHA20555.1"/>
    <property type="molecule type" value="Genomic_DNA"/>
</dbReference>
<evidence type="ECO:0000256" key="3">
    <source>
        <dbReference type="ARBA" id="ARBA00022448"/>
    </source>
</evidence>
<evidence type="ECO:0000256" key="7">
    <source>
        <dbReference type="ARBA" id="ARBA00022723"/>
    </source>
</evidence>
<dbReference type="GO" id="GO:0022904">
    <property type="term" value="P:respiratory electron transport chain"/>
    <property type="evidence" value="ECO:0007669"/>
    <property type="project" value="InterPro"/>
</dbReference>
<keyword evidence="10" id="KW-0408">Iron</keyword>
<comment type="caution">
    <text evidence="15">The sequence shown here is derived from an EMBL/GenBank/DDBJ whole genome shotgun (WGS) entry which is preliminary data.</text>
</comment>
<protein>
    <submittedName>
        <fullName evidence="15">Cytochrome b</fullName>
    </submittedName>
</protein>
<dbReference type="GO" id="GO:0009055">
    <property type="term" value="F:electron transfer activity"/>
    <property type="evidence" value="ECO:0007669"/>
    <property type="project" value="InterPro"/>
</dbReference>
<dbReference type="PANTHER" id="PTHR30529:SF7">
    <property type="entry name" value="CYTOCHROME B561 BACTERIAL_NI-HYDROGENASE DOMAIN-CONTAINING PROTEIN"/>
    <property type="match status" value="1"/>
</dbReference>
<feature type="transmembrane region" description="Helical" evidence="13">
    <location>
        <begin position="127"/>
        <end position="150"/>
    </location>
</feature>
<feature type="transmembrane region" description="Helical" evidence="13">
    <location>
        <begin position="51"/>
        <end position="70"/>
    </location>
</feature>
<feature type="transmembrane region" description="Helical" evidence="13">
    <location>
        <begin position="91"/>
        <end position="115"/>
    </location>
</feature>
<dbReference type="GO" id="GO:0005886">
    <property type="term" value="C:plasma membrane"/>
    <property type="evidence" value="ECO:0007669"/>
    <property type="project" value="UniProtKB-SubCell"/>
</dbReference>
<dbReference type="Pfam" id="PF01292">
    <property type="entry name" value="Ni_hydr_CYTB"/>
    <property type="match status" value="1"/>
</dbReference>
<evidence type="ECO:0000256" key="11">
    <source>
        <dbReference type="ARBA" id="ARBA00023136"/>
    </source>
</evidence>
<reference evidence="15" key="1">
    <citation type="journal article" date="2014" name="Int. J. Syst. Evol. Microbiol.">
        <title>Complete genome sequence of Corynebacterium casei LMG S-19264T (=DSM 44701T), isolated from a smear-ripened cheese.</title>
        <authorList>
            <consortium name="US DOE Joint Genome Institute (JGI-PGF)"/>
            <person name="Walter F."/>
            <person name="Albersmeier A."/>
            <person name="Kalinowski J."/>
            <person name="Ruckert C."/>
        </authorList>
    </citation>
    <scope>NUCLEOTIDE SEQUENCE</scope>
    <source>
        <strain evidence="15">KCTC 32437</strain>
    </source>
</reference>
<dbReference type="GO" id="GO:0046872">
    <property type="term" value="F:metal ion binding"/>
    <property type="evidence" value="ECO:0007669"/>
    <property type="project" value="UniProtKB-KW"/>
</dbReference>
<evidence type="ECO:0000259" key="14">
    <source>
        <dbReference type="Pfam" id="PF01292"/>
    </source>
</evidence>
<comment type="similarity">
    <text evidence="12">Belongs to the cytochrome b561 family.</text>
</comment>
<feature type="domain" description="Cytochrome b561 bacterial/Ni-hydrogenase" evidence="14">
    <location>
        <begin position="10"/>
        <end position="160"/>
    </location>
</feature>
<feature type="transmembrane region" description="Helical" evidence="13">
    <location>
        <begin position="12"/>
        <end position="31"/>
    </location>
</feature>
<evidence type="ECO:0000256" key="13">
    <source>
        <dbReference type="SAM" id="Phobius"/>
    </source>
</evidence>
<evidence type="ECO:0000256" key="6">
    <source>
        <dbReference type="ARBA" id="ARBA00022692"/>
    </source>
</evidence>
<dbReference type="GO" id="GO:0020037">
    <property type="term" value="F:heme binding"/>
    <property type="evidence" value="ECO:0007669"/>
    <property type="project" value="TreeGrafter"/>
</dbReference>
<evidence type="ECO:0000313" key="16">
    <source>
        <dbReference type="Proteomes" id="UP000646579"/>
    </source>
</evidence>
<dbReference type="PANTHER" id="PTHR30529">
    <property type="entry name" value="CYTOCHROME B561"/>
    <property type="match status" value="1"/>
</dbReference>
<keyword evidence="16" id="KW-1185">Reference proteome</keyword>
<accession>A0A918VSF8</accession>
<dbReference type="RefSeq" id="WP_189424823.1">
    <property type="nucleotide sequence ID" value="NZ_BMZE01000002.1"/>
</dbReference>
<dbReference type="InterPro" id="IPR011577">
    <property type="entry name" value="Cyt_b561_bac/Ni-Hgenase"/>
</dbReference>
<keyword evidence="5" id="KW-0349">Heme</keyword>
<proteinExistence type="inferred from homology"/>
<dbReference type="AlphaFoldDB" id="A0A918VSF8"/>
<dbReference type="InterPro" id="IPR016174">
    <property type="entry name" value="Di-haem_cyt_TM"/>
</dbReference>
<comment type="subcellular location">
    <subcellularLocation>
        <location evidence="2">Cell membrane</location>
        <topology evidence="2">Multi-pass membrane protein</topology>
    </subcellularLocation>
</comment>
<keyword evidence="7" id="KW-0479">Metal-binding</keyword>
<dbReference type="Proteomes" id="UP000646579">
    <property type="component" value="Unassembled WGS sequence"/>
</dbReference>
<evidence type="ECO:0000256" key="10">
    <source>
        <dbReference type="ARBA" id="ARBA00023004"/>
    </source>
</evidence>
<keyword evidence="9 13" id="KW-1133">Transmembrane helix</keyword>
<gene>
    <name evidence="15" type="ORF">GCM10007989_14560</name>
</gene>
<dbReference type="SUPFAM" id="SSF81342">
    <property type="entry name" value="Transmembrane di-heme cytochromes"/>
    <property type="match status" value="1"/>
</dbReference>
<evidence type="ECO:0000256" key="2">
    <source>
        <dbReference type="ARBA" id="ARBA00004651"/>
    </source>
</evidence>
<evidence type="ECO:0000313" key="15">
    <source>
        <dbReference type="EMBL" id="GHA20555.1"/>
    </source>
</evidence>
<evidence type="ECO:0000256" key="9">
    <source>
        <dbReference type="ARBA" id="ARBA00022989"/>
    </source>
</evidence>
<sequence>MAAINKPSGYSVTQVALHWTIAALVLLQLFYHEPMEIAFETRMTGETGGDPRLHIIVGLAILALALWRLVLRLRHGVPPKPAEEPAILAALANGVHAIFYILLFAMPLSGLAAWFGGAEAAANAHSVMRLLFLALIGLHVLGALGQHFVFKTNVLKRMLKPQT</sequence>
<comment type="cofactor">
    <cofactor evidence="1">
        <name>heme b</name>
        <dbReference type="ChEBI" id="CHEBI:60344"/>
    </cofactor>
</comment>